<accession>A0AAE7DAV1</accession>
<dbReference type="EMBL" id="CP051205">
    <property type="protein sequence ID" value="QJB35666.1"/>
    <property type="molecule type" value="Genomic_DNA"/>
</dbReference>
<reference evidence="2" key="2">
    <citation type="submission" date="2020-09" db="EMBL/GenBank/DDBJ databases">
        <authorList>
            <person name="Kittiwongwattana C."/>
        </authorList>
    </citation>
    <scope>NUCLEOTIDE SEQUENCE</scope>
    <source>
        <strain evidence="2">1310</strain>
    </source>
</reference>
<dbReference type="KEGG" id="coy:HF329_31945"/>
<dbReference type="RefSeq" id="WP_168810967.1">
    <property type="nucleotide sequence ID" value="NZ_CP051205.1"/>
</dbReference>
<name>A0AAE7DAV1_9BACT</name>
<sequence>MAGEVLKILGRASDSIRAKYMQVFNIDKNDVLLFCDFSEFDIPLGTVFTVIEDMEGSKYTVEEAVLKSVSQGFFLPFDMVPRGHKTICLFSFLAGPPEIIQRLPVISDWYESKGYFILQ</sequence>
<evidence type="ECO:0000313" key="1">
    <source>
        <dbReference type="EMBL" id="QJB35666.1"/>
    </source>
</evidence>
<reference evidence="3" key="1">
    <citation type="submission" date="2020-04" db="EMBL/GenBank/DDBJ databases">
        <authorList>
            <person name="Kittiwongwattana C."/>
        </authorList>
    </citation>
    <scope>NUCLEOTIDE SEQUENCE [LARGE SCALE GENOMIC DNA]</scope>
    <source>
        <strain evidence="1 3">1310</strain>
    </source>
</reference>
<dbReference type="KEGG" id="coy:HF329_31985"/>
<evidence type="ECO:0000313" key="2">
    <source>
        <dbReference type="EMBL" id="QJB35672.1"/>
    </source>
</evidence>
<dbReference type="EMBL" id="CP051205">
    <property type="protein sequence ID" value="QJB35672.1"/>
    <property type="molecule type" value="Genomic_DNA"/>
</dbReference>
<organism evidence="2 3">
    <name type="scientific">Chitinophaga oryzae</name>
    <dbReference type="NCBI Taxonomy" id="2725414"/>
    <lineage>
        <taxon>Bacteria</taxon>
        <taxon>Pseudomonadati</taxon>
        <taxon>Bacteroidota</taxon>
        <taxon>Chitinophagia</taxon>
        <taxon>Chitinophagales</taxon>
        <taxon>Chitinophagaceae</taxon>
        <taxon>Chitinophaga</taxon>
    </lineage>
</organism>
<dbReference type="AlphaFoldDB" id="A0AAE7DAV1"/>
<dbReference type="Proteomes" id="UP000502421">
    <property type="component" value="Chromosome"/>
</dbReference>
<protein>
    <submittedName>
        <fullName evidence="2">Uncharacterized protein</fullName>
    </submittedName>
</protein>
<gene>
    <name evidence="1" type="ORF">HF329_31945</name>
    <name evidence="2" type="ORF">HF329_31985</name>
</gene>
<proteinExistence type="predicted"/>
<evidence type="ECO:0000313" key="3">
    <source>
        <dbReference type="Proteomes" id="UP000502421"/>
    </source>
</evidence>